<organism evidence="2">
    <name type="scientific">Rhizobium rhizogenes</name>
    <name type="common">Agrobacterium rhizogenes</name>
    <dbReference type="NCBI Taxonomy" id="359"/>
    <lineage>
        <taxon>Bacteria</taxon>
        <taxon>Pseudomonadati</taxon>
        <taxon>Pseudomonadota</taxon>
        <taxon>Alphaproteobacteria</taxon>
        <taxon>Hyphomicrobiales</taxon>
        <taxon>Rhizobiaceae</taxon>
        <taxon>Rhizobium/Agrobacterium group</taxon>
        <taxon>Rhizobium</taxon>
    </lineage>
</organism>
<accession>A0A7S5DRQ3</accession>
<protein>
    <submittedName>
        <fullName evidence="2">Uncharacterized protein</fullName>
    </submittedName>
</protein>
<evidence type="ECO:0000313" key="1">
    <source>
        <dbReference type="EMBL" id="QCL09156.1"/>
    </source>
</evidence>
<sequence>MILNPFAFKQLGIGRLNEQYSKRCGEDKERTLVPCEQIVIDGSWKDIFRGA</sequence>
<dbReference type="EMBL" id="MK318968">
    <property type="protein sequence ID" value="QCL09156.1"/>
    <property type="molecule type" value="Genomic_DNA"/>
</dbReference>
<dbReference type="EMBL" id="MK318969">
    <property type="protein sequence ID" value="QCL09370.1"/>
    <property type="molecule type" value="Genomic_DNA"/>
</dbReference>
<reference evidence="2" key="1">
    <citation type="submission" date="2018-12" db="EMBL/GenBank/DDBJ databases">
        <title>Three Rhizobium rhizogenes strains isolated from the same crown gall tumor carry diverse plasmids.</title>
        <authorList>
            <person name="Pulawska J."/>
            <person name="Kuzmanovic N."/>
        </authorList>
    </citation>
    <scope>NUCLEOTIDE SEQUENCE</scope>
    <source>
        <strain evidence="2">C5.7</strain>
        <plasmid evidence="1">pC5.7b</plasmid>
        <plasmid evidence="2">pC5.7c</plasmid>
    </source>
</reference>
<dbReference type="AlphaFoldDB" id="A0A7S5DRQ3"/>
<evidence type="ECO:0000313" key="2">
    <source>
        <dbReference type="EMBL" id="QCL09370.1"/>
    </source>
</evidence>
<geneLocation type="plasmid" evidence="1">
    <name>pC5.7b</name>
</geneLocation>
<keyword evidence="2" id="KW-0614">Plasmid</keyword>
<proteinExistence type="predicted"/>
<name>A0A7S5DRQ3_RHIRH</name>
<geneLocation type="plasmid" evidence="2">
    <name>pC5.7c</name>
</geneLocation>
<gene>
    <name evidence="1" type="ORF">pC5.7b_288</name>
    <name evidence="2" type="ORF">pC5.7c_502</name>
</gene>